<dbReference type="EMBL" id="JBHUPE010000004">
    <property type="protein sequence ID" value="MFD2904390.1"/>
    <property type="molecule type" value="Genomic_DNA"/>
</dbReference>
<organism evidence="1 2">
    <name type="scientific">Sphingobacterium anhuiense</name>
    <dbReference type="NCBI Taxonomy" id="493780"/>
    <lineage>
        <taxon>Bacteria</taxon>
        <taxon>Pseudomonadati</taxon>
        <taxon>Bacteroidota</taxon>
        <taxon>Sphingobacteriia</taxon>
        <taxon>Sphingobacteriales</taxon>
        <taxon>Sphingobacteriaceae</taxon>
        <taxon>Sphingobacterium</taxon>
    </lineage>
</organism>
<protein>
    <submittedName>
        <fullName evidence="1">Uncharacterized protein</fullName>
    </submittedName>
</protein>
<reference evidence="2" key="1">
    <citation type="journal article" date="2019" name="Int. J. Syst. Evol. Microbiol.">
        <title>The Global Catalogue of Microorganisms (GCM) 10K type strain sequencing project: providing services to taxonomists for standard genome sequencing and annotation.</title>
        <authorList>
            <consortium name="The Broad Institute Genomics Platform"/>
            <consortium name="The Broad Institute Genome Sequencing Center for Infectious Disease"/>
            <person name="Wu L."/>
            <person name="Ma J."/>
        </authorList>
    </citation>
    <scope>NUCLEOTIDE SEQUENCE [LARGE SCALE GENOMIC DNA]</scope>
    <source>
        <strain evidence="2">KCTC 22209</strain>
    </source>
</reference>
<sequence>MKFNLSLIMDAGSQHKLDLVSDLQKKLKFFFEGRFYGSDLESYIIGFTSVLTPPGFEHLFKAKKPLYVRDKTTKNRFTGEMQRMVKLFLDDIVLTSDEYEGFVSGNDYDSMELLKTRILESLSNLDKLPKAVKDFDKEKFKIDMKAILYESA</sequence>
<evidence type="ECO:0000313" key="1">
    <source>
        <dbReference type="EMBL" id="MFD2904390.1"/>
    </source>
</evidence>
<evidence type="ECO:0000313" key="2">
    <source>
        <dbReference type="Proteomes" id="UP001597509"/>
    </source>
</evidence>
<dbReference type="Proteomes" id="UP001597509">
    <property type="component" value="Unassembled WGS sequence"/>
</dbReference>
<dbReference type="RefSeq" id="WP_380920330.1">
    <property type="nucleotide sequence ID" value="NZ_JBHUPE010000004.1"/>
</dbReference>
<keyword evidence="2" id="KW-1185">Reference proteome</keyword>
<name>A0ABW5YVV5_9SPHI</name>
<gene>
    <name evidence="1" type="ORF">ACFS6I_10675</name>
</gene>
<proteinExistence type="predicted"/>
<accession>A0ABW5YVV5</accession>
<comment type="caution">
    <text evidence="1">The sequence shown here is derived from an EMBL/GenBank/DDBJ whole genome shotgun (WGS) entry which is preliminary data.</text>
</comment>